<proteinExistence type="predicted"/>
<sequence>MEMCRDGEVIDSGVWRSCREAWKNHWCIVCRDGEVIDSGARRSCREAWQKRIELIWRPKSRKIARSGCLVAVCGSEGSGGGWG</sequence>
<gene>
    <name evidence="1" type="ORF">OWV82_012537</name>
</gene>
<reference evidence="1 2" key="1">
    <citation type="journal article" date="2023" name="Science">
        <title>Complex scaffold remodeling in plant triterpene biosynthesis.</title>
        <authorList>
            <person name="De La Pena R."/>
            <person name="Hodgson H."/>
            <person name="Liu J.C."/>
            <person name="Stephenson M.J."/>
            <person name="Martin A.C."/>
            <person name="Owen C."/>
            <person name="Harkess A."/>
            <person name="Leebens-Mack J."/>
            <person name="Jimenez L.E."/>
            <person name="Osbourn A."/>
            <person name="Sattely E.S."/>
        </authorList>
    </citation>
    <scope>NUCLEOTIDE SEQUENCE [LARGE SCALE GENOMIC DNA]</scope>
    <source>
        <strain evidence="2">cv. JPN11</strain>
        <tissue evidence="1">Leaf</tissue>
    </source>
</reference>
<dbReference type="EMBL" id="CM051400">
    <property type="protein sequence ID" value="KAJ4713982.1"/>
    <property type="molecule type" value="Genomic_DNA"/>
</dbReference>
<protein>
    <submittedName>
        <fullName evidence="1">Uncharacterized protein</fullName>
    </submittedName>
</protein>
<comment type="caution">
    <text evidence="1">The sequence shown here is derived from an EMBL/GenBank/DDBJ whole genome shotgun (WGS) entry which is preliminary data.</text>
</comment>
<keyword evidence="2" id="KW-1185">Reference proteome</keyword>
<organism evidence="1 2">
    <name type="scientific">Melia azedarach</name>
    <name type="common">Chinaberry tree</name>
    <dbReference type="NCBI Taxonomy" id="155640"/>
    <lineage>
        <taxon>Eukaryota</taxon>
        <taxon>Viridiplantae</taxon>
        <taxon>Streptophyta</taxon>
        <taxon>Embryophyta</taxon>
        <taxon>Tracheophyta</taxon>
        <taxon>Spermatophyta</taxon>
        <taxon>Magnoliopsida</taxon>
        <taxon>eudicotyledons</taxon>
        <taxon>Gunneridae</taxon>
        <taxon>Pentapetalae</taxon>
        <taxon>rosids</taxon>
        <taxon>malvids</taxon>
        <taxon>Sapindales</taxon>
        <taxon>Meliaceae</taxon>
        <taxon>Melia</taxon>
    </lineage>
</organism>
<dbReference type="Proteomes" id="UP001164539">
    <property type="component" value="Chromosome 7"/>
</dbReference>
<name>A0ACC1XSU0_MELAZ</name>
<evidence type="ECO:0000313" key="2">
    <source>
        <dbReference type="Proteomes" id="UP001164539"/>
    </source>
</evidence>
<accession>A0ACC1XSU0</accession>
<evidence type="ECO:0000313" key="1">
    <source>
        <dbReference type="EMBL" id="KAJ4713982.1"/>
    </source>
</evidence>